<feature type="compositionally biased region" description="Acidic residues" evidence="5">
    <location>
        <begin position="170"/>
        <end position="179"/>
    </location>
</feature>
<keyword evidence="6" id="KW-0732">Signal</keyword>
<dbReference type="Pfam" id="PF25967">
    <property type="entry name" value="RND-MFP_C"/>
    <property type="match status" value="1"/>
</dbReference>
<sequence>MRIPRRLVAGVAVLAVAGVGYAGYAAAADDPSYRTARASIGDLEETVDLTGTVEPAGRADLAFATSGTVAEVTVEPGEKVSAGQVLGRLDDGSLREAVQHARSTLASARAQLESDIAAQTEAVSDASTGQTQTPQSGGQSPQGQSPQGQTPQGQTPQGQSPSASPSTQPDDGDDESDDDGVDLAALAAQQQAVLTAQSAVSTSLAAAQDALAAQQAACTATPEAAVSQECTDALTAVQAAQQQVATDQQALQDALEALGDTLTAALGDDTSTAADAAVASTDQEPAIVLVAATTGSSGMSGGTVTAATLAKDQASIDQAKADLVSAQQELAMATVTAPFAGKVVAVDAAVGDSVAAGTEVFVLVSQGTTTVQVSVSSTQVQELEVGQVARATPAGADAALRGTVTQVSSVPASDSTYAVTITLRRKHLDIATGLTASVAVVTGTASDVVTVPASAVSDGRVTLLQDGVATPTPVTTGVTGATRVEITDGLAQGDEVVLADLDAALPTGDTETNNRMQFGGPGGTGGFGGTGGPPTGFQRQGQ</sequence>
<evidence type="ECO:0000256" key="4">
    <source>
        <dbReference type="SAM" id="Coils"/>
    </source>
</evidence>
<organism evidence="8 9">
    <name type="scientific">Nocardioides hankookensis</name>
    <dbReference type="NCBI Taxonomy" id="443157"/>
    <lineage>
        <taxon>Bacteria</taxon>
        <taxon>Bacillati</taxon>
        <taxon>Actinomycetota</taxon>
        <taxon>Actinomycetes</taxon>
        <taxon>Propionibacteriales</taxon>
        <taxon>Nocardioidaceae</taxon>
        <taxon>Nocardioides</taxon>
    </lineage>
</organism>
<dbReference type="InterPro" id="IPR006143">
    <property type="entry name" value="RND_pump_MFP"/>
</dbReference>
<comment type="caution">
    <text evidence="8">The sequence shown here is derived from an EMBL/GenBank/DDBJ whole genome shotgun (WGS) entry which is preliminary data.</text>
</comment>
<evidence type="ECO:0000313" key="9">
    <source>
        <dbReference type="Proteomes" id="UP001596135"/>
    </source>
</evidence>
<feature type="chain" id="PRO_5046792812" evidence="6">
    <location>
        <begin position="28"/>
        <end position="542"/>
    </location>
</feature>
<feature type="compositionally biased region" description="Gly residues" evidence="5">
    <location>
        <begin position="519"/>
        <end position="534"/>
    </location>
</feature>
<name>A0ABW1LHQ6_9ACTN</name>
<dbReference type="Gene3D" id="1.10.287.470">
    <property type="entry name" value="Helix hairpin bin"/>
    <property type="match status" value="2"/>
</dbReference>
<feature type="domain" description="Multidrug resistance protein MdtA-like C-terminal permuted SH3" evidence="7">
    <location>
        <begin position="447"/>
        <end position="502"/>
    </location>
</feature>
<dbReference type="SUPFAM" id="SSF111369">
    <property type="entry name" value="HlyD-like secretion proteins"/>
    <property type="match status" value="2"/>
</dbReference>
<evidence type="ECO:0000256" key="5">
    <source>
        <dbReference type="SAM" id="MobiDB-lite"/>
    </source>
</evidence>
<dbReference type="RefSeq" id="WP_379153615.1">
    <property type="nucleotide sequence ID" value="NZ_JBHSRJ010000004.1"/>
</dbReference>
<dbReference type="Gene3D" id="2.40.30.170">
    <property type="match status" value="1"/>
</dbReference>
<dbReference type="PRINTS" id="PR01490">
    <property type="entry name" value="RTXTOXIND"/>
</dbReference>
<evidence type="ECO:0000256" key="6">
    <source>
        <dbReference type="SAM" id="SignalP"/>
    </source>
</evidence>
<dbReference type="Gene3D" id="2.40.420.20">
    <property type="match status" value="1"/>
</dbReference>
<evidence type="ECO:0000256" key="2">
    <source>
        <dbReference type="ARBA" id="ARBA00009477"/>
    </source>
</evidence>
<evidence type="ECO:0000256" key="3">
    <source>
        <dbReference type="ARBA" id="ARBA00023054"/>
    </source>
</evidence>
<protein>
    <submittedName>
        <fullName evidence="8">Efflux RND transporter periplasmic adaptor subunit</fullName>
    </submittedName>
</protein>
<comment type="similarity">
    <text evidence="2">Belongs to the membrane fusion protein (MFP) (TC 8.A.1) family.</text>
</comment>
<proteinExistence type="inferred from homology"/>
<feature type="signal peptide" evidence="6">
    <location>
        <begin position="1"/>
        <end position="27"/>
    </location>
</feature>
<feature type="region of interest" description="Disordered" evidence="5">
    <location>
        <begin position="121"/>
        <end position="179"/>
    </location>
</feature>
<evidence type="ECO:0000313" key="8">
    <source>
        <dbReference type="EMBL" id="MFC6043505.1"/>
    </source>
</evidence>
<keyword evidence="3 4" id="KW-0175">Coiled coil</keyword>
<feature type="compositionally biased region" description="Low complexity" evidence="5">
    <location>
        <begin position="127"/>
        <end position="169"/>
    </location>
</feature>
<feature type="region of interest" description="Disordered" evidence="5">
    <location>
        <begin position="507"/>
        <end position="542"/>
    </location>
</feature>
<keyword evidence="9" id="KW-1185">Reference proteome</keyword>
<dbReference type="NCBIfam" id="TIGR01730">
    <property type="entry name" value="RND_mfp"/>
    <property type="match status" value="1"/>
</dbReference>
<dbReference type="InterPro" id="IPR058627">
    <property type="entry name" value="MdtA-like_C"/>
</dbReference>
<evidence type="ECO:0000256" key="1">
    <source>
        <dbReference type="ARBA" id="ARBA00004196"/>
    </source>
</evidence>
<accession>A0ABW1LHQ6</accession>
<dbReference type="PANTHER" id="PTHR32347">
    <property type="entry name" value="EFFLUX SYSTEM COMPONENT YKNX-RELATED"/>
    <property type="match status" value="1"/>
</dbReference>
<feature type="coiled-coil region" evidence="4">
    <location>
        <begin position="309"/>
        <end position="336"/>
    </location>
</feature>
<dbReference type="Proteomes" id="UP001596135">
    <property type="component" value="Unassembled WGS sequence"/>
</dbReference>
<dbReference type="PANTHER" id="PTHR32347:SF23">
    <property type="entry name" value="BLL5650 PROTEIN"/>
    <property type="match status" value="1"/>
</dbReference>
<gene>
    <name evidence="8" type="ORF">ACFPYL_10490</name>
</gene>
<reference evidence="9" key="1">
    <citation type="journal article" date="2019" name="Int. J. Syst. Evol. Microbiol.">
        <title>The Global Catalogue of Microorganisms (GCM) 10K type strain sequencing project: providing services to taxonomists for standard genome sequencing and annotation.</title>
        <authorList>
            <consortium name="The Broad Institute Genomics Platform"/>
            <consortium name="The Broad Institute Genome Sequencing Center for Infectious Disease"/>
            <person name="Wu L."/>
            <person name="Ma J."/>
        </authorList>
    </citation>
    <scope>NUCLEOTIDE SEQUENCE [LARGE SCALE GENOMIC DNA]</scope>
    <source>
        <strain evidence="9">CCUG 54522</strain>
    </source>
</reference>
<dbReference type="InterPro" id="IPR050465">
    <property type="entry name" value="UPF0194_transport"/>
</dbReference>
<dbReference type="Gene3D" id="2.40.50.100">
    <property type="match status" value="2"/>
</dbReference>
<dbReference type="EMBL" id="JBHSRJ010000004">
    <property type="protein sequence ID" value="MFC6043505.1"/>
    <property type="molecule type" value="Genomic_DNA"/>
</dbReference>
<evidence type="ECO:0000259" key="7">
    <source>
        <dbReference type="Pfam" id="PF25967"/>
    </source>
</evidence>
<comment type="subcellular location">
    <subcellularLocation>
        <location evidence="1">Cell envelope</location>
    </subcellularLocation>
</comment>